<keyword evidence="3" id="KW-1003">Cell membrane</keyword>
<keyword evidence="5 7" id="KW-1133">Transmembrane helix</keyword>
<evidence type="ECO:0000256" key="6">
    <source>
        <dbReference type="ARBA" id="ARBA00023136"/>
    </source>
</evidence>
<dbReference type="GO" id="GO:0055085">
    <property type="term" value="P:transmembrane transport"/>
    <property type="evidence" value="ECO:0007669"/>
    <property type="project" value="InterPro"/>
</dbReference>
<feature type="transmembrane region" description="Helical" evidence="7">
    <location>
        <begin position="129"/>
        <end position="149"/>
    </location>
</feature>
<evidence type="ECO:0000256" key="4">
    <source>
        <dbReference type="ARBA" id="ARBA00022692"/>
    </source>
</evidence>
<feature type="transmembrane region" description="Helical" evidence="7">
    <location>
        <begin position="218"/>
        <end position="239"/>
    </location>
</feature>
<name>A0A931FHJ8_9ACTN</name>
<proteinExistence type="inferred from homology"/>
<keyword evidence="10" id="KW-1185">Reference proteome</keyword>
<keyword evidence="2 7" id="KW-0813">Transport</keyword>
<feature type="transmembrane region" description="Helical" evidence="7">
    <location>
        <begin position="30"/>
        <end position="53"/>
    </location>
</feature>
<feature type="transmembrane region" description="Helical" evidence="7">
    <location>
        <begin position="263"/>
        <end position="284"/>
    </location>
</feature>
<evidence type="ECO:0000313" key="9">
    <source>
        <dbReference type="EMBL" id="MBF9073698.1"/>
    </source>
</evidence>
<evidence type="ECO:0000256" key="1">
    <source>
        <dbReference type="ARBA" id="ARBA00004651"/>
    </source>
</evidence>
<protein>
    <submittedName>
        <fullName evidence="9">Carbohydrate ABC transporter permease</fullName>
    </submittedName>
</protein>
<comment type="caution">
    <text evidence="9">The sequence shown here is derived from an EMBL/GenBank/DDBJ whole genome shotgun (WGS) entry which is preliminary data.</text>
</comment>
<dbReference type="CDD" id="cd06261">
    <property type="entry name" value="TM_PBP2"/>
    <property type="match status" value="1"/>
</dbReference>
<evidence type="ECO:0000256" key="3">
    <source>
        <dbReference type="ARBA" id="ARBA00022475"/>
    </source>
</evidence>
<comment type="subcellular location">
    <subcellularLocation>
        <location evidence="1 7">Cell membrane</location>
        <topology evidence="1 7">Multi-pass membrane protein</topology>
    </subcellularLocation>
</comment>
<evidence type="ECO:0000256" key="5">
    <source>
        <dbReference type="ARBA" id="ARBA00022989"/>
    </source>
</evidence>
<dbReference type="InterPro" id="IPR000515">
    <property type="entry name" value="MetI-like"/>
</dbReference>
<dbReference type="PANTHER" id="PTHR32243:SF18">
    <property type="entry name" value="INNER MEMBRANE ABC TRANSPORTER PERMEASE PROTEIN YCJP"/>
    <property type="match status" value="1"/>
</dbReference>
<gene>
    <name evidence="9" type="ORF">I2501_37365</name>
</gene>
<dbReference type="InterPro" id="IPR050901">
    <property type="entry name" value="BP-dep_ABC_trans_perm"/>
</dbReference>
<dbReference type="Pfam" id="PF00528">
    <property type="entry name" value="BPD_transp_1"/>
    <property type="match status" value="1"/>
</dbReference>
<keyword evidence="6 7" id="KW-0472">Membrane</keyword>
<reference evidence="9" key="1">
    <citation type="submission" date="2020-11" db="EMBL/GenBank/DDBJ databases">
        <title>Isolation and identification of active actinomycetes.</title>
        <authorList>
            <person name="Yu B."/>
        </authorList>
    </citation>
    <scope>NUCLEOTIDE SEQUENCE</scope>
    <source>
        <strain evidence="9">NEAU-YB345</strain>
    </source>
</reference>
<dbReference type="PANTHER" id="PTHR32243">
    <property type="entry name" value="MALTOSE TRANSPORT SYSTEM PERMEASE-RELATED"/>
    <property type="match status" value="1"/>
</dbReference>
<dbReference type="PROSITE" id="PS50928">
    <property type="entry name" value="ABC_TM1"/>
    <property type="match status" value="1"/>
</dbReference>
<accession>A0A931FHJ8</accession>
<feature type="domain" description="ABC transmembrane type-1" evidence="8">
    <location>
        <begin position="93"/>
        <end position="284"/>
    </location>
</feature>
<sequence>MSAVRSSTEPTPTVARPVVVNRRPGGWRRIVNGTNLAALLVAAFVAAPLYWLVATSLKSTTDVGAAHPTLIPHQPTFSNYSNAFSNYHFATYIVNSAVVTVISTVLVLGLGTGAGYALARLPLRGKSSVMTALLMISLFPTVALAAPLYLLMRDAGWLNSYQGLIVVYTALNLPFSIWIIRNYMLAIPKEMEEVAWMDGASPMRTVVSVILPQAKPGLFTAGVFTFVACWTEFLIALTLNNDDQHRTIPVGIALFGGQFTTPYGTIFAAATVAMLPIALLVLIFRRAVVSGLTAGAVKG</sequence>
<dbReference type="EMBL" id="JADPRT010000025">
    <property type="protein sequence ID" value="MBF9073698.1"/>
    <property type="molecule type" value="Genomic_DNA"/>
</dbReference>
<evidence type="ECO:0000256" key="2">
    <source>
        <dbReference type="ARBA" id="ARBA00022448"/>
    </source>
</evidence>
<dbReference type="InterPro" id="IPR035906">
    <property type="entry name" value="MetI-like_sf"/>
</dbReference>
<dbReference type="SUPFAM" id="SSF161098">
    <property type="entry name" value="MetI-like"/>
    <property type="match status" value="1"/>
</dbReference>
<dbReference type="AlphaFoldDB" id="A0A931FHJ8"/>
<dbReference type="GO" id="GO:0005886">
    <property type="term" value="C:plasma membrane"/>
    <property type="evidence" value="ECO:0007669"/>
    <property type="project" value="UniProtKB-SubCell"/>
</dbReference>
<feature type="transmembrane region" description="Helical" evidence="7">
    <location>
        <begin position="89"/>
        <end position="117"/>
    </location>
</feature>
<dbReference type="RefSeq" id="WP_196198546.1">
    <property type="nucleotide sequence ID" value="NZ_JADPRT010000025.1"/>
</dbReference>
<evidence type="ECO:0000256" key="7">
    <source>
        <dbReference type="RuleBase" id="RU363032"/>
    </source>
</evidence>
<comment type="similarity">
    <text evidence="7">Belongs to the binding-protein-dependent transport system permease family.</text>
</comment>
<keyword evidence="4 7" id="KW-0812">Transmembrane</keyword>
<evidence type="ECO:0000259" key="8">
    <source>
        <dbReference type="PROSITE" id="PS50928"/>
    </source>
</evidence>
<dbReference type="Gene3D" id="1.10.3720.10">
    <property type="entry name" value="MetI-like"/>
    <property type="match status" value="1"/>
</dbReference>
<feature type="transmembrane region" description="Helical" evidence="7">
    <location>
        <begin position="161"/>
        <end position="180"/>
    </location>
</feature>
<organism evidence="9 10">
    <name type="scientific">Streptacidiphilus fuscans</name>
    <dbReference type="NCBI Taxonomy" id="2789292"/>
    <lineage>
        <taxon>Bacteria</taxon>
        <taxon>Bacillati</taxon>
        <taxon>Actinomycetota</taxon>
        <taxon>Actinomycetes</taxon>
        <taxon>Kitasatosporales</taxon>
        <taxon>Streptomycetaceae</taxon>
        <taxon>Streptacidiphilus</taxon>
    </lineage>
</organism>
<dbReference type="Proteomes" id="UP000657385">
    <property type="component" value="Unassembled WGS sequence"/>
</dbReference>
<evidence type="ECO:0000313" key="10">
    <source>
        <dbReference type="Proteomes" id="UP000657385"/>
    </source>
</evidence>